<dbReference type="Proteomes" id="UP000763557">
    <property type="component" value="Unassembled WGS sequence"/>
</dbReference>
<dbReference type="PANTHER" id="PTHR48050:SF13">
    <property type="entry name" value="STEROL 3-BETA-GLUCOSYLTRANSFERASE UGT80A2"/>
    <property type="match status" value="1"/>
</dbReference>
<organism evidence="7 8">
    <name type="scientific">Kibdelosporangium persicum</name>
    <dbReference type="NCBI Taxonomy" id="2698649"/>
    <lineage>
        <taxon>Bacteria</taxon>
        <taxon>Bacillati</taxon>
        <taxon>Actinomycetota</taxon>
        <taxon>Actinomycetes</taxon>
        <taxon>Pseudonocardiales</taxon>
        <taxon>Pseudonocardiaceae</taxon>
        <taxon>Kibdelosporangium</taxon>
    </lineage>
</organism>
<dbReference type="EMBL" id="JAAATY010000046">
    <property type="protein sequence ID" value="NRN70885.1"/>
    <property type="molecule type" value="Genomic_DNA"/>
</dbReference>
<evidence type="ECO:0000256" key="2">
    <source>
        <dbReference type="ARBA" id="ARBA00022676"/>
    </source>
</evidence>
<gene>
    <name evidence="7" type="ORF">GC106_81590</name>
</gene>
<dbReference type="PANTHER" id="PTHR48050">
    <property type="entry name" value="STEROL 3-BETA-GLUCOSYLTRANSFERASE"/>
    <property type="match status" value="1"/>
</dbReference>
<dbReference type="RefSeq" id="WP_173142043.1">
    <property type="nucleotide sequence ID" value="NZ_CBCSGW010000003.1"/>
</dbReference>
<feature type="domain" description="Erythromycin biosynthesis protein CIII-like N-terminal" evidence="6">
    <location>
        <begin position="22"/>
        <end position="252"/>
    </location>
</feature>
<reference evidence="7 8" key="1">
    <citation type="submission" date="2020-01" db="EMBL/GenBank/DDBJ databases">
        <title>Kibdelosporangium persica a novel Actinomycetes from a hot desert in Iran.</title>
        <authorList>
            <person name="Safaei N."/>
            <person name="Zaburannyi N."/>
            <person name="Mueller R."/>
            <person name="Wink J."/>
        </authorList>
    </citation>
    <scope>NUCLEOTIDE SEQUENCE [LARGE SCALE GENOMIC DNA]</scope>
    <source>
        <strain evidence="7 8">4NS15</strain>
    </source>
</reference>
<dbReference type="SUPFAM" id="SSF53756">
    <property type="entry name" value="UDP-Glycosyltransferase/glycogen phosphorylase"/>
    <property type="match status" value="1"/>
</dbReference>
<keyword evidence="4" id="KW-0045">Antibiotic biosynthesis</keyword>
<accession>A0ABX2FHM1</accession>
<comment type="caution">
    <text evidence="7">The sequence shown here is derived from an EMBL/GenBank/DDBJ whole genome shotgun (WGS) entry which is preliminary data.</text>
</comment>
<evidence type="ECO:0000259" key="6">
    <source>
        <dbReference type="Pfam" id="PF21036"/>
    </source>
</evidence>
<dbReference type="InterPro" id="IPR050426">
    <property type="entry name" value="Glycosyltransferase_28"/>
</dbReference>
<dbReference type="InterPro" id="IPR030953">
    <property type="entry name" value="Glycosyl_450act"/>
</dbReference>
<dbReference type="NCBIfam" id="TIGR04516">
    <property type="entry name" value="glycosyl_450act"/>
    <property type="match status" value="1"/>
</dbReference>
<evidence type="ECO:0000256" key="1">
    <source>
        <dbReference type="ARBA" id="ARBA00006962"/>
    </source>
</evidence>
<keyword evidence="2" id="KW-0328">Glycosyltransferase</keyword>
<keyword evidence="3" id="KW-0808">Transferase</keyword>
<feature type="domain" description="Erythromycin biosynthesis protein CIII-like C-terminal" evidence="5">
    <location>
        <begin position="269"/>
        <end position="415"/>
    </location>
</feature>
<dbReference type="Gene3D" id="3.40.50.2000">
    <property type="entry name" value="Glycogen Phosphorylase B"/>
    <property type="match status" value="2"/>
</dbReference>
<dbReference type="InterPro" id="IPR010610">
    <property type="entry name" value="EryCIII-like_C"/>
</dbReference>
<evidence type="ECO:0000313" key="7">
    <source>
        <dbReference type="EMBL" id="NRN70885.1"/>
    </source>
</evidence>
<evidence type="ECO:0000259" key="5">
    <source>
        <dbReference type="Pfam" id="PF06722"/>
    </source>
</evidence>
<dbReference type="InterPro" id="IPR002213">
    <property type="entry name" value="UDP_glucos_trans"/>
</dbReference>
<dbReference type="InterPro" id="IPR048284">
    <property type="entry name" value="EryCIII-like_N"/>
</dbReference>
<evidence type="ECO:0000256" key="4">
    <source>
        <dbReference type="ARBA" id="ARBA00023194"/>
    </source>
</evidence>
<dbReference type="Pfam" id="PF21036">
    <property type="entry name" value="EryCIII-like_N"/>
    <property type="match status" value="1"/>
</dbReference>
<evidence type="ECO:0000256" key="3">
    <source>
        <dbReference type="ARBA" id="ARBA00022679"/>
    </source>
</evidence>
<sequence>MRVLFTSFGARSHVYNQVPLAWALHTAGHQVCLVSQADMAEVLAGTGLHHVVAGPRSDGELDAAGAGAFFENLEFDFTLHRTADMTLEHLQGVFAVFGGLVFPYSASDAVLDDVVRFARHWRPDLVVWDPYTFFGPIAAAACGAAHARLLIGLDFIARMRSVFLGLTAQQPAELRDDPMEEWLTWALGRFGGTFDEQLVTGQWTIDAMPESMRLPVDVDYHSMRYVPYNGSSAIPDWVHEPPKRPRVCVTFGVSNRDSGVDIPDLLSASLDAVAALDVDVVATLNADQLTNVRSIPDNVRVAEYVPLHALLPSCSAVVHHGGIGTFSAARVYGVPQLIVDSRPGNFPDPGFMGSYVSDAGAGFGLSQAEVSPESLRDRIQLLVDDQRYATGAAYLRAEALATPSPNEIVPALERLTAQHRTVT</sequence>
<name>A0ABX2FHM1_9PSEU</name>
<protein>
    <submittedName>
        <fullName evidence="7">Glycosyltransferase DesVII/glycosyltransferase OleGII/desosaminyltransferase OleGI</fullName>
    </submittedName>
</protein>
<comment type="similarity">
    <text evidence="1">Belongs to the glycosyltransferase 28 family.</text>
</comment>
<dbReference type="CDD" id="cd03784">
    <property type="entry name" value="GT1_Gtf-like"/>
    <property type="match status" value="1"/>
</dbReference>
<proteinExistence type="inferred from homology"/>
<dbReference type="Pfam" id="PF06722">
    <property type="entry name" value="EryCIII-like_C"/>
    <property type="match status" value="1"/>
</dbReference>
<evidence type="ECO:0000313" key="8">
    <source>
        <dbReference type="Proteomes" id="UP000763557"/>
    </source>
</evidence>
<keyword evidence="8" id="KW-1185">Reference proteome</keyword>